<proteinExistence type="predicted"/>
<sequence>MTRCIIGVGCATDEAGNEYRGRKKFQLIDILKYTTFRV</sequence>
<dbReference type="EMBL" id="JAFIDA010000001">
    <property type="protein sequence ID" value="MBP1325316.1"/>
    <property type="molecule type" value="Genomic_DNA"/>
</dbReference>
<evidence type="ECO:0000313" key="1">
    <source>
        <dbReference type="EMBL" id="MBP1325316.1"/>
    </source>
</evidence>
<protein>
    <submittedName>
        <fullName evidence="1">Uncharacterized protein</fullName>
    </submittedName>
</protein>
<organism evidence="1 2">
    <name type="scientific">Leucobacter exalbidus</name>
    <dbReference type="NCBI Taxonomy" id="662960"/>
    <lineage>
        <taxon>Bacteria</taxon>
        <taxon>Bacillati</taxon>
        <taxon>Actinomycetota</taxon>
        <taxon>Actinomycetes</taxon>
        <taxon>Micrococcales</taxon>
        <taxon>Microbacteriaceae</taxon>
        <taxon>Leucobacter</taxon>
    </lineage>
</organism>
<accession>A0A940PW61</accession>
<dbReference type="Proteomes" id="UP000675163">
    <property type="component" value="Unassembled WGS sequence"/>
</dbReference>
<comment type="caution">
    <text evidence="1">The sequence shown here is derived from an EMBL/GenBank/DDBJ whole genome shotgun (WGS) entry which is preliminary data.</text>
</comment>
<gene>
    <name evidence="1" type="ORF">JOF28_000548</name>
</gene>
<evidence type="ECO:0000313" key="2">
    <source>
        <dbReference type="Proteomes" id="UP000675163"/>
    </source>
</evidence>
<reference evidence="1" key="1">
    <citation type="submission" date="2021-02" db="EMBL/GenBank/DDBJ databases">
        <title>Sequencing the genomes of 1000 actinobacteria strains.</title>
        <authorList>
            <person name="Klenk H.-P."/>
        </authorList>
    </citation>
    <scope>NUCLEOTIDE SEQUENCE</scope>
    <source>
        <strain evidence="1">DSM 22850</strain>
    </source>
</reference>
<dbReference type="AlphaFoldDB" id="A0A940PW61"/>
<keyword evidence="2" id="KW-1185">Reference proteome</keyword>
<name>A0A940PW61_9MICO</name>